<gene>
    <name evidence="2" type="ORF">C5167_040304</name>
</gene>
<accession>A0A4Y7IH07</accession>
<feature type="compositionally biased region" description="Acidic residues" evidence="1">
    <location>
        <begin position="95"/>
        <end position="123"/>
    </location>
</feature>
<name>A0A4Y7IH07_PAPSO</name>
<evidence type="ECO:0000313" key="2">
    <source>
        <dbReference type="EMBL" id="RZC47346.1"/>
    </source>
</evidence>
<evidence type="ECO:0000313" key="3">
    <source>
        <dbReference type="Proteomes" id="UP000316621"/>
    </source>
</evidence>
<organism evidence="2 3">
    <name type="scientific">Papaver somniferum</name>
    <name type="common">Opium poppy</name>
    <dbReference type="NCBI Taxonomy" id="3469"/>
    <lineage>
        <taxon>Eukaryota</taxon>
        <taxon>Viridiplantae</taxon>
        <taxon>Streptophyta</taxon>
        <taxon>Embryophyta</taxon>
        <taxon>Tracheophyta</taxon>
        <taxon>Spermatophyta</taxon>
        <taxon>Magnoliopsida</taxon>
        <taxon>Ranunculales</taxon>
        <taxon>Papaveraceae</taxon>
        <taxon>Papaveroideae</taxon>
        <taxon>Papaver</taxon>
    </lineage>
</organism>
<reference evidence="2 3" key="1">
    <citation type="journal article" date="2018" name="Science">
        <title>The opium poppy genome and morphinan production.</title>
        <authorList>
            <person name="Guo L."/>
            <person name="Winzer T."/>
            <person name="Yang X."/>
            <person name="Li Y."/>
            <person name="Ning Z."/>
            <person name="He Z."/>
            <person name="Teodor R."/>
            <person name="Lu Y."/>
            <person name="Bowser T.A."/>
            <person name="Graham I.A."/>
            <person name="Ye K."/>
        </authorList>
    </citation>
    <scope>NUCLEOTIDE SEQUENCE [LARGE SCALE GENOMIC DNA]</scope>
    <source>
        <strain evidence="3">cv. HN1</strain>
        <tissue evidence="2">Leaves</tissue>
    </source>
</reference>
<feature type="region of interest" description="Disordered" evidence="1">
    <location>
        <begin position="94"/>
        <end position="145"/>
    </location>
</feature>
<evidence type="ECO:0000256" key="1">
    <source>
        <dbReference type="SAM" id="MobiDB-lite"/>
    </source>
</evidence>
<dbReference type="AlphaFoldDB" id="A0A4Y7IH07"/>
<proteinExistence type="predicted"/>
<sequence length="145" mass="16222">MESMKDNTLAFSKFIQDSEKSHQSAVAQLNSELSKVRKEARRRFAFQKNFLEINARNLERDVIRKGHSSAQSVIDGILSSNSLPAVKLPICNVGADEEYPEPDSDFEFLSDDEKDQGDEEIQQEEEKSTNDAGIEIENPGSSAKV</sequence>
<keyword evidence="3" id="KW-1185">Reference proteome</keyword>
<protein>
    <submittedName>
        <fullName evidence="2">Uncharacterized protein</fullName>
    </submittedName>
</protein>
<dbReference type="Gramene" id="RZC47346">
    <property type="protein sequence ID" value="RZC47346"/>
    <property type="gene ID" value="C5167_040304"/>
</dbReference>
<dbReference type="Proteomes" id="UP000316621">
    <property type="component" value="Chromosome 1"/>
</dbReference>
<dbReference type="EMBL" id="CM010715">
    <property type="protein sequence ID" value="RZC47346.1"/>
    <property type="molecule type" value="Genomic_DNA"/>
</dbReference>